<sequence>MRLKLKGRVHQKRDQWGVKGEGKTRHATLKRSHPQKLETIKNERVRLVGSHGHQSREKKSELRVLFATFFLPLKYLPDTEEQKLLKKDHQSSAQKTPKFDFL</sequence>
<evidence type="ECO:0000256" key="1">
    <source>
        <dbReference type="SAM" id="MobiDB-lite"/>
    </source>
</evidence>
<dbReference type="Proteomes" id="UP001472677">
    <property type="component" value="Unassembled WGS sequence"/>
</dbReference>
<feature type="region of interest" description="Disordered" evidence="1">
    <location>
        <begin position="1"/>
        <end position="32"/>
    </location>
</feature>
<gene>
    <name evidence="2" type="ORF">V6N12_045952</name>
</gene>
<proteinExistence type="predicted"/>
<keyword evidence="3" id="KW-1185">Reference proteome</keyword>
<feature type="compositionally biased region" description="Basic residues" evidence="1">
    <location>
        <begin position="1"/>
        <end position="11"/>
    </location>
</feature>
<dbReference type="EMBL" id="JBBPBM010000003">
    <property type="protein sequence ID" value="KAK8593879.1"/>
    <property type="molecule type" value="Genomic_DNA"/>
</dbReference>
<protein>
    <submittedName>
        <fullName evidence="2">Uncharacterized protein</fullName>
    </submittedName>
</protein>
<accession>A0ABR2G477</accession>
<reference evidence="2 3" key="1">
    <citation type="journal article" date="2024" name="G3 (Bethesda)">
        <title>Genome assembly of Hibiscus sabdariffa L. provides insights into metabolisms of medicinal natural products.</title>
        <authorList>
            <person name="Kim T."/>
        </authorList>
    </citation>
    <scope>NUCLEOTIDE SEQUENCE [LARGE SCALE GENOMIC DNA]</scope>
    <source>
        <strain evidence="2">TK-2024</strain>
        <tissue evidence="2">Old leaves</tissue>
    </source>
</reference>
<evidence type="ECO:0000313" key="3">
    <source>
        <dbReference type="Proteomes" id="UP001472677"/>
    </source>
</evidence>
<evidence type="ECO:0000313" key="2">
    <source>
        <dbReference type="EMBL" id="KAK8593879.1"/>
    </source>
</evidence>
<name>A0ABR2G477_9ROSI</name>
<comment type="caution">
    <text evidence="2">The sequence shown here is derived from an EMBL/GenBank/DDBJ whole genome shotgun (WGS) entry which is preliminary data.</text>
</comment>
<feature type="compositionally biased region" description="Basic and acidic residues" evidence="1">
    <location>
        <begin position="12"/>
        <end position="24"/>
    </location>
</feature>
<organism evidence="2 3">
    <name type="scientific">Hibiscus sabdariffa</name>
    <name type="common">roselle</name>
    <dbReference type="NCBI Taxonomy" id="183260"/>
    <lineage>
        <taxon>Eukaryota</taxon>
        <taxon>Viridiplantae</taxon>
        <taxon>Streptophyta</taxon>
        <taxon>Embryophyta</taxon>
        <taxon>Tracheophyta</taxon>
        <taxon>Spermatophyta</taxon>
        <taxon>Magnoliopsida</taxon>
        <taxon>eudicotyledons</taxon>
        <taxon>Gunneridae</taxon>
        <taxon>Pentapetalae</taxon>
        <taxon>rosids</taxon>
        <taxon>malvids</taxon>
        <taxon>Malvales</taxon>
        <taxon>Malvaceae</taxon>
        <taxon>Malvoideae</taxon>
        <taxon>Hibiscus</taxon>
    </lineage>
</organism>